<dbReference type="AlphaFoldDB" id="A0AA87MUS2"/>
<dbReference type="Proteomes" id="UP000001343">
    <property type="component" value="Unassembled WGS sequence"/>
</dbReference>
<gene>
    <name evidence="1" type="ORF">LEP1GSC125_0838</name>
</gene>
<evidence type="ECO:0000313" key="2">
    <source>
        <dbReference type="Proteomes" id="UP000001343"/>
    </source>
</evidence>
<accession>A0AA87MUS2</accession>
<organism evidence="1 2">
    <name type="scientific">Leptospira mayottensis 200901122</name>
    <dbReference type="NCBI Taxonomy" id="1193010"/>
    <lineage>
        <taxon>Bacteria</taxon>
        <taxon>Pseudomonadati</taxon>
        <taxon>Spirochaetota</taxon>
        <taxon>Spirochaetia</taxon>
        <taxon>Leptospirales</taxon>
        <taxon>Leptospiraceae</taxon>
        <taxon>Leptospira</taxon>
    </lineage>
</organism>
<reference evidence="1 2" key="1">
    <citation type="journal article" date="2014" name="Int. J. Syst. Evol. Microbiol.">
        <title>Leptospira mayottensis sp. nov., a pathogenic species of the genus Leptospira isolated from humans.</title>
        <authorList>
            <person name="Bourhy P."/>
            <person name="Collet L."/>
            <person name="Brisse S."/>
            <person name="Picardeau M."/>
        </authorList>
    </citation>
    <scope>NUCLEOTIDE SEQUENCE [LARGE SCALE GENOMIC DNA]</scope>
    <source>
        <strain evidence="1 2">200901122</strain>
    </source>
</reference>
<sequence length="84" mass="10247">MFSSRKKLSIRFQKSKIFFWKKFQIFFEKNKTRCLSELEGDRFGATFLKNRTDFTIGIESEYGYETDSIFLKILPRQKRKIFKK</sequence>
<name>A0AA87MUS2_9LEPT</name>
<evidence type="ECO:0000313" key="1">
    <source>
        <dbReference type="EMBL" id="EKS02253.1"/>
    </source>
</evidence>
<dbReference type="EMBL" id="AKWM02000002">
    <property type="protein sequence ID" value="EKS02253.1"/>
    <property type="molecule type" value="Genomic_DNA"/>
</dbReference>
<comment type="caution">
    <text evidence="1">The sequence shown here is derived from an EMBL/GenBank/DDBJ whole genome shotgun (WGS) entry which is preliminary data.</text>
</comment>
<proteinExistence type="predicted"/>
<protein>
    <submittedName>
        <fullName evidence="1">Uncharacterized protein</fullName>
    </submittedName>
</protein>